<keyword evidence="2" id="KW-0808">Transferase</keyword>
<dbReference type="PANTHER" id="PTHR12843:SF5">
    <property type="entry name" value="EEF1A LYSINE METHYLTRANSFERASE 2"/>
    <property type="match status" value="1"/>
</dbReference>
<gene>
    <name evidence="2" type="ORF">WMW71_10595</name>
</gene>
<accession>A0ABU9E2K6</accession>
<comment type="caution">
    <text evidence="2">The sequence shown here is derived from an EMBL/GenBank/DDBJ whole genome shotgun (WGS) entry which is preliminary data.</text>
</comment>
<dbReference type="PANTHER" id="PTHR12843">
    <property type="entry name" value="PROTEIN-LYSINE N-METHYLTRANSFERASE METTL10"/>
    <property type="match status" value="1"/>
</dbReference>
<organism evidence="2 3">
    <name type="scientific">Flavobacterium buctense</name>
    <dbReference type="NCBI Taxonomy" id="1648146"/>
    <lineage>
        <taxon>Bacteria</taxon>
        <taxon>Pseudomonadati</taxon>
        <taxon>Bacteroidota</taxon>
        <taxon>Flavobacteriia</taxon>
        <taxon>Flavobacteriales</taxon>
        <taxon>Flavobacteriaceae</taxon>
        <taxon>Flavobacterium</taxon>
    </lineage>
</organism>
<dbReference type="SUPFAM" id="SSF53335">
    <property type="entry name" value="S-adenosyl-L-methionine-dependent methyltransferases"/>
    <property type="match status" value="1"/>
</dbReference>
<evidence type="ECO:0000313" key="3">
    <source>
        <dbReference type="Proteomes" id="UP001491349"/>
    </source>
</evidence>
<dbReference type="InterPro" id="IPR029063">
    <property type="entry name" value="SAM-dependent_MTases_sf"/>
</dbReference>
<dbReference type="GO" id="GO:0008168">
    <property type="term" value="F:methyltransferase activity"/>
    <property type="evidence" value="ECO:0007669"/>
    <property type="project" value="UniProtKB-KW"/>
</dbReference>
<evidence type="ECO:0000313" key="2">
    <source>
        <dbReference type="EMBL" id="MEK8180786.1"/>
    </source>
</evidence>
<sequence>MERKEHWENVFSTKTEKEVSWYQQYPKTSIDYITALGLPLEAKIIDIGGGDSYLMDALLDLGYTNLTLVDISANAIERIKTRLGDKAAKVTFIVSDILDFEPTEHYDFWHDRACFHFLTKPDDIDQYSKIVSQALANDGKLFIGTFSDNGPKKCSGLEISQYNRESLCFVFESDFELSGCFTEAHQTPFDTTQDFLFCGFKRK</sequence>
<evidence type="ECO:0000259" key="1">
    <source>
        <dbReference type="Pfam" id="PF08242"/>
    </source>
</evidence>
<dbReference type="CDD" id="cd02440">
    <property type="entry name" value="AdoMet_MTases"/>
    <property type="match status" value="1"/>
</dbReference>
<keyword evidence="3" id="KW-1185">Reference proteome</keyword>
<reference evidence="2 3" key="1">
    <citation type="submission" date="2024-04" db="EMBL/GenBank/DDBJ databases">
        <title>draft genome sequnece of Flavobacterium buctense JCM 30750.</title>
        <authorList>
            <person name="Kim D.-U."/>
        </authorList>
    </citation>
    <scope>NUCLEOTIDE SEQUENCE [LARGE SCALE GENOMIC DNA]</scope>
    <source>
        <strain evidence="2 3">JCM 30750</strain>
    </source>
</reference>
<dbReference type="Gene3D" id="3.40.50.150">
    <property type="entry name" value="Vaccinia Virus protein VP39"/>
    <property type="match status" value="1"/>
</dbReference>
<proteinExistence type="predicted"/>
<feature type="domain" description="Methyltransferase type 12" evidence="1">
    <location>
        <begin position="45"/>
        <end position="141"/>
    </location>
</feature>
<dbReference type="InterPro" id="IPR013217">
    <property type="entry name" value="Methyltransf_12"/>
</dbReference>
<keyword evidence="2" id="KW-0489">Methyltransferase</keyword>
<dbReference type="EMBL" id="JBBPCB010000006">
    <property type="protein sequence ID" value="MEK8180786.1"/>
    <property type="molecule type" value="Genomic_DNA"/>
</dbReference>
<protein>
    <submittedName>
        <fullName evidence="2">Class I SAM-dependent methyltransferase</fullName>
        <ecNumber evidence="2">2.1.-.-</ecNumber>
    </submittedName>
</protein>
<dbReference type="Proteomes" id="UP001491349">
    <property type="component" value="Unassembled WGS sequence"/>
</dbReference>
<name>A0ABU9E2K6_9FLAO</name>
<dbReference type="RefSeq" id="WP_187661175.1">
    <property type="nucleotide sequence ID" value="NZ_JACTAB010000010.1"/>
</dbReference>
<dbReference type="EC" id="2.1.-.-" evidence="2"/>
<dbReference type="GO" id="GO:0032259">
    <property type="term" value="P:methylation"/>
    <property type="evidence" value="ECO:0007669"/>
    <property type="project" value="UniProtKB-KW"/>
</dbReference>
<dbReference type="Pfam" id="PF08242">
    <property type="entry name" value="Methyltransf_12"/>
    <property type="match status" value="1"/>
</dbReference>